<protein>
    <submittedName>
        <fullName evidence="1 3">Uncharacterized protein</fullName>
    </submittedName>
</protein>
<dbReference type="WBParaSite" id="OFLC_0001105201-mRNA-1">
    <property type="protein sequence ID" value="OFLC_0001105201-mRNA-1"/>
    <property type="gene ID" value="OFLC_0001105201"/>
</dbReference>
<evidence type="ECO:0000313" key="2">
    <source>
        <dbReference type="Proteomes" id="UP000267606"/>
    </source>
</evidence>
<organism evidence="3">
    <name type="scientific">Onchocerca flexuosa</name>
    <dbReference type="NCBI Taxonomy" id="387005"/>
    <lineage>
        <taxon>Eukaryota</taxon>
        <taxon>Metazoa</taxon>
        <taxon>Ecdysozoa</taxon>
        <taxon>Nematoda</taxon>
        <taxon>Chromadorea</taxon>
        <taxon>Rhabditida</taxon>
        <taxon>Spirurina</taxon>
        <taxon>Spiruromorpha</taxon>
        <taxon>Filarioidea</taxon>
        <taxon>Onchocercidae</taxon>
        <taxon>Onchocerca</taxon>
    </lineage>
</organism>
<dbReference type="Proteomes" id="UP000267606">
    <property type="component" value="Unassembled WGS sequence"/>
</dbReference>
<evidence type="ECO:0000313" key="3">
    <source>
        <dbReference type="WBParaSite" id="OFLC_0001105201-mRNA-1"/>
    </source>
</evidence>
<gene>
    <name evidence="1" type="ORF">OFLC_LOCUS11051</name>
</gene>
<proteinExistence type="predicted"/>
<accession>A0A183HU90</accession>
<reference evidence="1 2" key="2">
    <citation type="submission" date="2018-11" db="EMBL/GenBank/DDBJ databases">
        <authorList>
            <consortium name="Pathogen Informatics"/>
        </authorList>
    </citation>
    <scope>NUCLEOTIDE SEQUENCE [LARGE SCALE GENOMIC DNA]</scope>
</reference>
<reference evidence="3" key="1">
    <citation type="submission" date="2016-06" db="UniProtKB">
        <authorList>
            <consortium name="WormBaseParasite"/>
        </authorList>
    </citation>
    <scope>IDENTIFICATION</scope>
</reference>
<dbReference type="AlphaFoldDB" id="A0A183HU90"/>
<evidence type="ECO:0000313" key="1">
    <source>
        <dbReference type="EMBL" id="VDO73433.1"/>
    </source>
</evidence>
<sequence length="106" mass="13161">RQNFRLPWRSLKDDYDRICYFKTYFYKTNAFKKLPRQLRQIYRSVLYLINWCPLKIENWDCKDKTLEMLSKTGSAMVDFKFVIELFKKAIDNRDHNNKFQIPDWLH</sequence>
<dbReference type="EMBL" id="UZAJ01015459">
    <property type="protein sequence ID" value="VDO73433.1"/>
    <property type="molecule type" value="Genomic_DNA"/>
</dbReference>
<dbReference type="STRING" id="387005.A0A183HU90"/>
<keyword evidence="2" id="KW-1185">Reference proteome</keyword>
<name>A0A183HU90_9BILA</name>